<dbReference type="InterPro" id="IPR039261">
    <property type="entry name" value="FNR_nucleotide-bd"/>
</dbReference>
<comment type="cofactor">
    <cofactor evidence="1">
        <name>FAD</name>
        <dbReference type="ChEBI" id="CHEBI:57692"/>
    </cofactor>
</comment>
<dbReference type="PANTHER" id="PTHR47354:SF8">
    <property type="entry name" value="1,2-PHENYLACETYL-COA EPOXIDASE, SUBUNIT E"/>
    <property type="match status" value="1"/>
</dbReference>
<dbReference type="PRINTS" id="PR00410">
    <property type="entry name" value="PHEHYDRXLASE"/>
</dbReference>
<dbReference type="InterPro" id="IPR013112">
    <property type="entry name" value="FAD-bd_8"/>
</dbReference>
<dbReference type="Pfam" id="PF01794">
    <property type="entry name" value="Ferric_reduct"/>
    <property type="match status" value="1"/>
</dbReference>
<evidence type="ECO:0000256" key="8">
    <source>
        <dbReference type="ARBA" id="ARBA00022989"/>
    </source>
</evidence>
<comment type="subcellular location">
    <subcellularLocation>
        <location evidence="2">Membrane</location>
        <topology evidence="2">Multi-pass membrane protein</topology>
    </subcellularLocation>
</comment>
<evidence type="ECO:0000256" key="13">
    <source>
        <dbReference type="SAM" id="Phobius"/>
    </source>
</evidence>
<keyword evidence="9" id="KW-0560">Oxidoreductase</keyword>
<feature type="transmembrane region" description="Helical" evidence="13">
    <location>
        <begin position="44"/>
        <end position="66"/>
    </location>
</feature>
<comment type="caution">
    <text evidence="15">The sequence shown here is derived from an EMBL/GenBank/DDBJ whole genome shotgun (WGS) entry which is preliminary data.</text>
</comment>
<keyword evidence="10" id="KW-0408">Iron</keyword>
<evidence type="ECO:0000256" key="4">
    <source>
        <dbReference type="ARBA" id="ARBA00022692"/>
    </source>
</evidence>
<keyword evidence="3" id="KW-0285">Flavoprotein</keyword>
<dbReference type="InterPro" id="IPR050415">
    <property type="entry name" value="MRET"/>
</dbReference>
<accession>A0ABT8UP61</accession>
<dbReference type="InterPro" id="IPR013130">
    <property type="entry name" value="Fe3_Rdtase_TM_dom"/>
</dbReference>
<evidence type="ECO:0000256" key="1">
    <source>
        <dbReference type="ARBA" id="ARBA00001974"/>
    </source>
</evidence>
<keyword evidence="12 13" id="KW-0472">Membrane</keyword>
<keyword evidence="4 13" id="KW-0812">Transmembrane</keyword>
<organism evidence="15 16">
    <name type="scientific">Mycolicibacterium arseniciresistens</name>
    <dbReference type="NCBI Taxonomy" id="3062257"/>
    <lineage>
        <taxon>Bacteria</taxon>
        <taxon>Bacillati</taxon>
        <taxon>Actinomycetota</taxon>
        <taxon>Actinomycetes</taxon>
        <taxon>Mycobacteriales</taxon>
        <taxon>Mycobacteriaceae</taxon>
        <taxon>Mycolicibacterium</taxon>
    </lineage>
</organism>
<dbReference type="Pfam" id="PF08022">
    <property type="entry name" value="FAD_binding_8"/>
    <property type="match status" value="1"/>
</dbReference>
<feature type="domain" description="FAD-binding FR-type" evidence="14">
    <location>
        <begin position="210"/>
        <end position="309"/>
    </location>
</feature>
<name>A0ABT8UP61_9MYCO</name>
<evidence type="ECO:0000256" key="3">
    <source>
        <dbReference type="ARBA" id="ARBA00022630"/>
    </source>
</evidence>
<evidence type="ECO:0000313" key="16">
    <source>
        <dbReference type="Proteomes" id="UP001168823"/>
    </source>
</evidence>
<dbReference type="InterPro" id="IPR017938">
    <property type="entry name" value="Riboflavin_synthase-like_b-brl"/>
</dbReference>
<dbReference type="Pfam" id="PF00175">
    <property type="entry name" value="NAD_binding_1"/>
    <property type="match status" value="1"/>
</dbReference>
<evidence type="ECO:0000256" key="10">
    <source>
        <dbReference type="ARBA" id="ARBA00023004"/>
    </source>
</evidence>
<proteinExistence type="predicted"/>
<dbReference type="Gene3D" id="3.40.50.80">
    <property type="entry name" value="Nucleotide-binding domain of ferredoxin-NADP reductase (FNR) module"/>
    <property type="match status" value="1"/>
</dbReference>
<keyword evidence="6" id="KW-0479">Metal-binding</keyword>
<dbReference type="SUPFAM" id="SSF63380">
    <property type="entry name" value="Riboflavin synthase domain-like"/>
    <property type="match status" value="1"/>
</dbReference>
<evidence type="ECO:0000256" key="2">
    <source>
        <dbReference type="ARBA" id="ARBA00004141"/>
    </source>
</evidence>
<dbReference type="PROSITE" id="PS51384">
    <property type="entry name" value="FAD_FR"/>
    <property type="match status" value="1"/>
</dbReference>
<dbReference type="InterPro" id="IPR001433">
    <property type="entry name" value="OxRdtase_FAD/NAD-bd"/>
</dbReference>
<evidence type="ECO:0000313" key="15">
    <source>
        <dbReference type="EMBL" id="MDO3637964.1"/>
    </source>
</evidence>
<dbReference type="Gene3D" id="2.40.30.10">
    <property type="entry name" value="Translation factors"/>
    <property type="match status" value="1"/>
</dbReference>
<keyword evidence="7" id="KW-0274">FAD</keyword>
<keyword evidence="16" id="KW-1185">Reference proteome</keyword>
<keyword evidence="8 13" id="KW-1133">Transmembrane helix</keyword>
<dbReference type="RefSeq" id="WP_302915405.1">
    <property type="nucleotide sequence ID" value="NZ_JAUMSQ010000166.1"/>
</dbReference>
<dbReference type="InterPro" id="IPR017927">
    <property type="entry name" value="FAD-bd_FR_type"/>
</dbReference>
<gene>
    <name evidence="15" type="ORF">Q2100_19665</name>
</gene>
<evidence type="ECO:0000256" key="11">
    <source>
        <dbReference type="ARBA" id="ARBA00023014"/>
    </source>
</evidence>
<sequence>MQSSAKPLSAYLLLAGFLVIPVSLWQSAAGLDAWGGSAAIVRSIGQLCGLIGASLLSLNFVLAARVRWLEELMNGLPRIYSAHHRIGAFALMFLLAHPLFLSLQYLPMSLPLAASFLTPGLDEMSRLLGVLALLSLVTLLVITFFVRIPYHRWKATHRWLGLPLLLASFHVYLIPGNLSAAPHLRAYMVSVLAVGVLAFAYRVPLGRWLVRRYPYKVRSVKRHNNAVEARLLPTGRPVRYEAGQFFFMRVKGSRGITDEPHPFSFTSSPLDPHISFGAKSIGDYTATLRSLEGGIDVDVEGPYGRFTFEGGGNQVWIAGGIGVTPFVSRVRELSAVQSAAHIDLYYVVRTKADAVFLADLEQWINESGIGNKVTLRLWESAVHGRFTVGKMEQHLVGADYRYFICGPAAMLHDVKRDLRRAGINRHHIVLEEFRLY</sequence>
<dbReference type="Proteomes" id="UP001168823">
    <property type="component" value="Unassembled WGS sequence"/>
</dbReference>
<reference evidence="15" key="1">
    <citation type="submission" date="2023-07" db="EMBL/GenBank/DDBJ databases">
        <title>Mycolicibacterium sp. nov., a novel bacterial species.</title>
        <authorList>
            <person name="Cao Y."/>
        </authorList>
    </citation>
    <scope>NUCLEOTIDE SEQUENCE</scope>
    <source>
        <strain evidence="15">KC 300</strain>
    </source>
</reference>
<keyword evidence="11" id="KW-0411">Iron-sulfur</keyword>
<evidence type="ECO:0000256" key="6">
    <source>
        <dbReference type="ARBA" id="ARBA00022723"/>
    </source>
</evidence>
<evidence type="ECO:0000259" key="14">
    <source>
        <dbReference type="PROSITE" id="PS51384"/>
    </source>
</evidence>
<feature type="transmembrane region" description="Helical" evidence="13">
    <location>
        <begin position="159"/>
        <end position="178"/>
    </location>
</feature>
<keyword evidence="5" id="KW-0001">2Fe-2S</keyword>
<dbReference type="EMBL" id="JAUMSQ010000166">
    <property type="protein sequence ID" value="MDO3637964.1"/>
    <property type="molecule type" value="Genomic_DNA"/>
</dbReference>
<evidence type="ECO:0000256" key="7">
    <source>
        <dbReference type="ARBA" id="ARBA00022827"/>
    </source>
</evidence>
<feature type="transmembrane region" description="Helical" evidence="13">
    <location>
        <begin position="86"/>
        <end position="107"/>
    </location>
</feature>
<evidence type="ECO:0000256" key="9">
    <source>
        <dbReference type="ARBA" id="ARBA00023002"/>
    </source>
</evidence>
<feature type="transmembrane region" description="Helical" evidence="13">
    <location>
        <begin position="127"/>
        <end position="147"/>
    </location>
</feature>
<protein>
    <submittedName>
        <fullName evidence="15">Ferric reductase-like transmembrane domain-containing protein</fullName>
    </submittedName>
</protein>
<evidence type="ECO:0000256" key="5">
    <source>
        <dbReference type="ARBA" id="ARBA00022714"/>
    </source>
</evidence>
<dbReference type="PANTHER" id="PTHR47354">
    <property type="entry name" value="NADH OXIDOREDUCTASE HCR"/>
    <property type="match status" value="1"/>
</dbReference>
<feature type="transmembrane region" description="Helical" evidence="13">
    <location>
        <begin position="184"/>
        <end position="203"/>
    </location>
</feature>
<dbReference type="SUPFAM" id="SSF52343">
    <property type="entry name" value="Ferredoxin reductase-like, C-terminal NADP-linked domain"/>
    <property type="match status" value="1"/>
</dbReference>
<evidence type="ECO:0000256" key="12">
    <source>
        <dbReference type="ARBA" id="ARBA00023136"/>
    </source>
</evidence>